<reference evidence="3 4" key="1">
    <citation type="submission" date="2019-05" db="EMBL/GenBank/DDBJ databases">
        <title>Emergence of the Ug99 lineage of the wheat stem rust pathogen through somatic hybridization.</title>
        <authorList>
            <person name="Li F."/>
            <person name="Upadhyaya N.M."/>
            <person name="Sperschneider J."/>
            <person name="Matny O."/>
            <person name="Nguyen-Phuc H."/>
            <person name="Mago R."/>
            <person name="Raley C."/>
            <person name="Miller M.E."/>
            <person name="Silverstein K.A.T."/>
            <person name="Henningsen E."/>
            <person name="Hirsch C.D."/>
            <person name="Visser B."/>
            <person name="Pretorius Z.A."/>
            <person name="Steffenson B.J."/>
            <person name="Schwessinger B."/>
            <person name="Dodds P.N."/>
            <person name="Figueroa M."/>
        </authorList>
    </citation>
    <scope>NUCLEOTIDE SEQUENCE [LARGE SCALE GENOMIC DNA]</scope>
    <source>
        <strain evidence="2">21-0</strain>
        <strain evidence="1 4">Ug99</strain>
    </source>
</reference>
<gene>
    <name evidence="2" type="ORF">PGT21_005628</name>
    <name evidence="1" type="ORF">PGTUg99_024915</name>
</gene>
<dbReference type="Proteomes" id="UP000325313">
    <property type="component" value="Unassembled WGS sequence"/>
</dbReference>
<protein>
    <submittedName>
        <fullName evidence="1">Uncharacterized protein</fullName>
    </submittedName>
</protein>
<dbReference type="Proteomes" id="UP000324748">
    <property type="component" value="Unassembled WGS sequence"/>
</dbReference>
<comment type="caution">
    <text evidence="1">The sequence shown here is derived from an EMBL/GenBank/DDBJ whole genome shotgun (WGS) entry which is preliminary data.</text>
</comment>
<accession>A0A5B0NGH6</accession>
<name>A0A5B0NGH6_PUCGR</name>
<evidence type="ECO:0000313" key="3">
    <source>
        <dbReference type="Proteomes" id="UP000324748"/>
    </source>
</evidence>
<evidence type="ECO:0000313" key="4">
    <source>
        <dbReference type="Proteomes" id="UP000325313"/>
    </source>
</evidence>
<dbReference type="AlphaFoldDB" id="A0A5B0NGH6"/>
<sequence length="149" mass="17676">MEEVVKKTPELDYYQRDLHLELLIGLDLDRESLRRVQKTIRLTNQEPQSGPLQPNARWEPLRVELWSGDLAVNNERFKILECVVMTVEEYLADELVDQVLPRNEILEHVKQYLVANEIFRVRLRELWLCDQGLNLLCAGRLYPARPRLR</sequence>
<evidence type="ECO:0000313" key="2">
    <source>
        <dbReference type="EMBL" id="KAA1105393.1"/>
    </source>
</evidence>
<dbReference type="EMBL" id="VSWC01000040">
    <property type="protein sequence ID" value="KAA1105393.1"/>
    <property type="molecule type" value="Genomic_DNA"/>
</dbReference>
<keyword evidence="3" id="KW-1185">Reference proteome</keyword>
<dbReference type="InterPro" id="IPR029063">
    <property type="entry name" value="SAM-dependent_MTases_sf"/>
</dbReference>
<dbReference type="OrthoDB" id="2154311at2759"/>
<evidence type="ECO:0000313" key="1">
    <source>
        <dbReference type="EMBL" id="KAA1088405.1"/>
    </source>
</evidence>
<organism evidence="1 4">
    <name type="scientific">Puccinia graminis f. sp. tritici</name>
    <dbReference type="NCBI Taxonomy" id="56615"/>
    <lineage>
        <taxon>Eukaryota</taxon>
        <taxon>Fungi</taxon>
        <taxon>Dikarya</taxon>
        <taxon>Basidiomycota</taxon>
        <taxon>Pucciniomycotina</taxon>
        <taxon>Pucciniomycetes</taxon>
        <taxon>Pucciniales</taxon>
        <taxon>Pucciniaceae</taxon>
        <taxon>Puccinia</taxon>
    </lineage>
</organism>
<dbReference type="Gene3D" id="3.40.50.150">
    <property type="entry name" value="Vaccinia Virus protein VP39"/>
    <property type="match status" value="1"/>
</dbReference>
<proteinExistence type="predicted"/>
<dbReference type="EMBL" id="VDEP01000406">
    <property type="protein sequence ID" value="KAA1088405.1"/>
    <property type="molecule type" value="Genomic_DNA"/>
</dbReference>